<feature type="region of interest" description="Disordered" evidence="1">
    <location>
        <begin position="223"/>
        <end position="266"/>
    </location>
</feature>
<dbReference type="AlphaFoldDB" id="A0A9Q8SWQ4"/>
<name>A0A9Q8SWQ4_9PEZI</name>
<feature type="region of interest" description="Disordered" evidence="1">
    <location>
        <begin position="60"/>
        <end position="122"/>
    </location>
</feature>
<accession>A0A9Q8SWQ4</accession>
<organism evidence="2 3">
    <name type="scientific">Colletotrichum lupini</name>
    <dbReference type="NCBI Taxonomy" id="145971"/>
    <lineage>
        <taxon>Eukaryota</taxon>
        <taxon>Fungi</taxon>
        <taxon>Dikarya</taxon>
        <taxon>Ascomycota</taxon>
        <taxon>Pezizomycotina</taxon>
        <taxon>Sordariomycetes</taxon>
        <taxon>Hypocreomycetidae</taxon>
        <taxon>Glomerellales</taxon>
        <taxon>Glomerellaceae</taxon>
        <taxon>Colletotrichum</taxon>
        <taxon>Colletotrichum acutatum species complex</taxon>
    </lineage>
</organism>
<dbReference type="RefSeq" id="XP_049146563.1">
    <property type="nucleotide sequence ID" value="XM_049289418.1"/>
</dbReference>
<keyword evidence="3" id="KW-1185">Reference proteome</keyword>
<gene>
    <name evidence="2" type="ORF">CLUP02_10442</name>
</gene>
<protein>
    <submittedName>
        <fullName evidence="2">Uncharacterized protein</fullName>
    </submittedName>
</protein>
<dbReference type="Proteomes" id="UP000830671">
    <property type="component" value="Chromosome 5"/>
</dbReference>
<evidence type="ECO:0000256" key="1">
    <source>
        <dbReference type="SAM" id="MobiDB-lite"/>
    </source>
</evidence>
<proteinExistence type="predicted"/>
<sequence>MVYLAIRTQRMLLPADERSWGDSYGAVGILRHQHWFTNYGKNVSGKNVCPVRNTWAENRWPLGTDTGAVSPVSAKSSRHVTQEAHPPTASSHVDGEQPLLKDTQQDDSDIGRGDGTGGVESQRRAELELDYSSWESAGIWLVPQIAEPSRSAACMRYREPWRHSLSLSLENGRRDTCLIRAITVDSACISALVRKCTNIYLVPPLQGTLYGYRKGFKERIQIPRSGGGLHQRQTQPVVEHPSAPPSNPLPSAVLPRPGSWPNPARSNRTSLMIDGPCFPASCGLLPLSLSPFRPKPQPKASFLLALLNSFSLHTLAPNKLSLSNNTKHLTKGPQRPTGHAYPLAPPTFDISIVDYTLHVHLVMLCETPLAFARRAGIPKPLRTITQPP</sequence>
<dbReference type="KEGG" id="clup:CLUP02_10442"/>
<evidence type="ECO:0000313" key="3">
    <source>
        <dbReference type="Proteomes" id="UP000830671"/>
    </source>
</evidence>
<dbReference type="GeneID" id="73344428"/>
<reference evidence="2" key="1">
    <citation type="journal article" date="2021" name="Mol. Plant Microbe Interact.">
        <title>Complete Genome Sequence of the Plant-Pathogenic Fungus Colletotrichum lupini.</title>
        <authorList>
            <person name="Baroncelli R."/>
            <person name="Pensec F."/>
            <person name="Da Lio D."/>
            <person name="Boufleur T."/>
            <person name="Vicente I."/>
            <person name="Sarrocco S."/>
            <person name="Picot A."/>
            <person name="Baraldi E."/>
            <person name="Sukno S."/>
            <person name="Thon M."/>
            <person name="Le Floch G."/>
        </authorList>
    </citation>
    <scope>NUCLEOTIDE SEQUENCE</scope>
    <source>
        <strain evidence="2">IMI 504893</strain>
    </source>
</reference>
<evidence type="ECO:0000313" key="2">
    <source>
        <dbReference type="EMBL" id="UQC84946.1"/>
    </source>
</evidence>
<dbReference type="EMBL" id="CP019477">
    <property type="protein sequence ID" value="UQC84946.1"/>
    <property type="molecule type" value="Genomic_DNA"/>
</dbReference>